<dbReference type="EMBL" id="LK052937">
    <property type="protein sequence ID" value="CDR37460.1"/>
    <property type="molecule type" value="Genomic_DNA"/>
</dbReference>
<gene>
    <name evidence="2" type="ORF">RHTO0S_02e15148g</name>
</gene>
<name>A0A061AK32_RHOTO</name>
<feature type="compositionally biased region" description="Basic and acidic residues" evidence="1">
    <location>
        <begin position="324"/>
        <end position="337"/>
    </location>
</feature>
<feature type="region of interest" description="Disordered" evidence="1">
    <location>
        <begin position="1"/>
        <end position="41"/>
    </location>
</feature>
<feature type="compositionally biased region" description="Basic and acidic residues" evidence="1">
    <location>
        <begin position="254"/>
        <end position="303"/>
    </location>
</feature>
<dbReference type="AlphaFoldDB" id="A0A061AK32"/>
<feature type="compositionally biased region" description="Low complexity" evidence="1">
    <location>
        <begin position="304"/>
        <end position="323"/>
    </location>
</feature>
<evidence type="ECO:0000313" key="2">
    <source>
        <dbReference type="EMBL" id="CDR37460.1"/>
    </source>
</evidence>
<feature type="region of interest" description="Disordered" evidence="1">
    <location>
        <begin position="56"/>
        <end position="163"/>
    </location>
</feature>
<proteinExistence type="predicted"/>
<dbReference type="OrthoDB" id="2538000at2759"/>
<feature type="compositionally biased region" description="Polar residues" evidence="1">
    <location>
        <begin position="396"/>
        <end position="416"/>
    </location>
</feature>
<sequence>MNGVAMAASPAPGQPSAAGAVGAASARGTPGPATTAKEASERVALADKNVAILSLPSRDLPAYYDPPSSPSATSDPDLDDFDLTHSHALPPSASYLVPTTNRGNKLSRLAPHTRRGRLGNYANVDAGFTDPLSSSSLVPPAQKRRKLNDLAPSSSTSGFPVAPNLHLIPRPVHSLSRESDEPYPSYLPPVPQSPLDLLLAPAIQHTLGKRNNTFHLLGSSATALIEQEAELVNALTKVCRGLRGEGFEWRWEGDEERKRVRDEERKKEDEERERLKEKEQAVLQQREEEAAKREQERAEKQAQEAEAAAAAAAEAEAEAAAVAEAEKAAAEAQKADEQPAQNGDAQMDVDGAASTQPSPVPAAVIEQVKLEQATPVLPSAATPVEAPANPVAIPGISSSATPAAESAQTGDATMQDPTPAAGAEQPGEATPAAAPAMAGGNPAIAVTGPDSTAGPSATATPTPALDGESTALTPQTGEAAAQPVEPGTDTPAPVDPAIAALPTADDPAASEEPGTNEATPAPSTSAEEPAVRRRSGRVATRGTGAGFAGARHTRSRQSSPEDDGDYDSDTLMAMGVPGVEGEGFVAGAAGEGEESVEGDGRPKAHHLVPEEELPEYATRLIDPEVFVRDLFVSEGKVELERLVPGPAGQVVGTGQFDTLTPNEQEVLLHDCLTDLHRFLADTLEYRARLSEIRDGVLGVERRRKGMWRVVRTVAMDWLEEEESGMGVGQGGEAYE</sequence>
<feature type="compositionally biased region" description="Low complexity" evidence="1">
    <location>
        <begin position="59"/>
        <end position="75"/>
    </location>
</feature>
<evidence type="ECO:0000256" key="1">
    <source>
        <dbReference type="SAM" id="MobiDB-lite"/>
    </source>
</evidence>
<feature type="compositionally biased region" description="Low complexity" evidence="1">
    <location>
        <begin position="1"/>
        <end position="26"/>
    </location>
</feature>
<protein>
    <submittedName>
        <fullName evidence="2">RHTO0S02e15148g1_1</fullName>
    </submittedName>
</protein>
<feature type="compositionally biased region" description="Polar residues" evidence="1">
    <location>
        <begin position="516"/>
        <end position="526"/>
    </location>
</feature>
<accession>A0A061AK32</accession>
<feature type="compositionally biased region" description="Low complexity" evidence="1">
    <location>
        <begin position="417"/>
        <end position="464"/>
    </location>
</feature>
<feature type="region of interest" description="Disordered" evidence="1">
    <location>
        <begin position="254"/>
        <end position="364"/>
    </location>
</feature>
<reference evidence="2" key="1">
    <citation type="journal article" date="2014" name="Genome Announc.">
        <title>Draft genome sequence of Rhodosporidium toruloides CECT1137, an oleaginous yeast of biotechnological interest.</title>
        <authorList>
            <person name="Morin N."/>
            <person name="Calcas X."/>
            <person name="Devillers H."/>
            <person name="Durrens P."/>
            <person name="Sherman D.J."/>
            <person name="Nicaud J.-M."/>
            <person name="Neuveglise C."/>
        </authorList>
    </citation>
    <scope>NUCLEOTIDE SEQUENCE</scope>
    <source>
        <strain evidence="2">CECT1137</strain>
    </source>
</reference>
<organism evidence="2">
    <name type="scientific">Rhodotorula toruloides</name>
    <name type="common">Yeast</name>
    <name type="synonym">Rhodosporidium toruloides</name>
    <dbReference type="NCBI Taxonomy" id="5286"/>
    <lineage>
        <taxon>Eukaryota</taxon>
        <taxon>Fungi</taxon>
        <taxon>Dikarya</taxon>
        <taxon>Basidiomycota</taxon>
        <taxon>Pucciniomycotina</taxon>
        <taxon>Microbotryomycetes</taxon>
        <taxon>Sporidiobolales</taxon>
        <taxon>Sporidiobolaceae</taxon>
        <taxon>Rhodotorula</taxon>
    </lineage>
</organism>
<feature type="region of interest" description="Disordered" evidence="1">
    <location>
        <begin position="381"/>
        <end position="572"/>
    </location>
</feature>